<dbReference type="EC" id="3.6.5.n1" evidence="8"/>
<comment type="function">
    <text evidence="8">Promotes mitochondrial protein synthesis. May act as a fidelity factor of the translation reaction, by catalyzing a one-codon backward translocation of tRNAs on improperly translocated ribosomes. Binds to mitochondrial ribosomes in a GTP-dependent manner.</text>
</comment>
<dbReference type="GO" id="GO:0097177">
    <property type="term" value="F:mitochondrial ribosome binding"/>
    <property type="evidence" value="ECO:0007669"/>
    <property type="project" value="TreeGrafter"/>
</dbReference>
<dbReference type="FunFam" id="3.40.50.300:FF:000078">
    <property type="entry name" value="Elongation factor 4"/>
    <property type="match status" value="1"/>
</dbReference>
<dbReference type="GO" id="GO:0005525">
    <property type="term" value="F:GTP binding"/>
    <property type="evidence" value="ECO:0007669"/>
    <property type="project" value="UniProtKB-UniRule"/>
</dbReference>
<comment type="similarity">
    <text evidence="1">Belongs to the TRAFAC class translation factor GTPase superfamily. Classic translation factor GTPase family. LepA subfamily.</text>
</comment>
<dbReference type="PROSITE" id="PS51722">
    <property type="entry name" value="G_TR_2"/>
    <property type="match status" value="1"/>
</dbReference>
<dbReference type="AlphaFoldDB" id="A0A564Z0R9"/>
<dbReference type="Gene3D" id="3.30.70.870">
    <property type="entry name" value="Elongation Factor G (Translational Gtpase), domain 3"/>
    <property type="match status" value="1"/>
</dbReference>
<evidence type="ECO:0000256" key="2">
    <source>
        <dbReference type="ARBA" id="ARBA00022741"/>
    </source>
</evidence>
<evidence type="ECO:0000256" key="4">
    <source>
        <dbReference type="ARBA" id="ARBA00022801"/>
    </source>
</evidence>
<dbReference type="GO" id="GO:0005743">
    <property type="term" value="C:mitochondrial inner membrane"/>
    <property type="evidence" value="ECO:0007669"/>
    <property type="project" value="UniProtKB-SubCell"/>
</dbReference>
<dbReference type="NCBIfam" id="TIGR00231">
    <property type="entry name" value="small_GTP"/>
    <property type="match status" value="1"/>
</dbReference>
<dbReference type="InterPro" id="IPR006297">
    <property type="entry name" value="EF-4"/>
</dbReference>
<evidence type="ECO:0000256" key="7">
    <source>
        <dbReference type="ARBA" id="ARBA00023136"/>
    </source>
</evidence>
<dbReference type="GO" id="GO:0005759">
    <property type="term" value="C:mitochondrial matrix"/>
    <property type="evidence" value="ECO:0007669"/>
    <property type="project" value="UniProtKB-UniRule"/>
</dbReference>
<dbReference type="Proteomes" id="UP000321570">
    <property type="component" value="Unassembled WGS sequence"/>
</dbReference>
<proteinExistence type="inferred from homology"/>
<dbReference type="PANTHER" id="PTHR43512:SF7">
    <property type="entry name" value="TRANSLATION FACTOR GUF1, MITOCHONDRIAL"/>
    <property type="match status" value="1"/>
</dbReference>
<dbReference type="InterPro" id="IPR038363">
    <property type="entry name" value="LepA_C_sf"/>
</dbReference>
<dbReference type="CDD" id="cd03709">
    <property type="entry name" value="lepA_C"/>
    <property type="match status" value="1"/>
</dbReference>
<evidence type="ECO:0000256" key="3">
    <source>
        <dbReference type="ARBA" id="ARBA00022792"/>
    </source>
</evidence>
<dbReference type="SMART" id="SM00838">
    <property type="entry name" value="EFG_C"/>
    <property type="match status" value="1"/>
</dbReference>
<dbReference type="InterPro" id="IPR000640">
    <property type="entry name" value="EFG_V-like"/>
</dbReference>
<dbReference type="Gene3D" id="3.30.70.2570">
    <property type="entry name" value="Elongation factor 4, C-terminal domain"/>
    <property type="match status" value="1"/>
</dbReference>
<dbReference type="FunFam" id="3.30.70.870:FF:000004">
    <property type="entry name" value="Translation factor GUF1, mitochondrial"/>
    <property type="match status" value="1"/>
</dbReference>
<dbReference type="InterPro" id="IPR013842">
    <property type="entry name" value="LepA_CTD"/>
</dbReference>
<feature type="binding site" evidence="8">
    <location>
        <begin position="47"/>
        <end position="54"/>
    </location>
    <ligand>
        <name>GTP</name>
        <dbReference type="ChEBI" id="CHEBI:37565"/>
    </ligand>
</feature>
<dbReference type="InterPro" id="IPR005225">
    <property type="entry name" value="Small_GTP-bd"/>
</dbReference>
<dbReference type="PROSITE" id="PS00301">
    <property type="entry name" value="G_TR_1"/>
    <property type="match status" value="1"/>
</dbReference>
<keyword evidence="4 8" id="KW-0378">Hydrolase</keyword>
<dbReference type="InterPro" id="IPR009000">
    <property type="entry name" value="Transl_B-barrel_sf"/>
</dbReference>
<evidence type="ECO:0000313" key="11">
    <source>
        <dbReference type="Proteomes" id="UP000321570"/>
    </source>
</evidence>
<comment type="similarity">
    <text evidence="8">Belongs to the GTP-binding elongation factor family. LepA subfamily.</text>
</comment>
<dbReference type="Gene3D" id="2.40.30.10">
    <property type="entry name" value="Translation factors"/>
    <property type="match status" value="1"/>
</dbReference>
<dbReference type="SUPFAM" id="SSF52540">
    <property type="entry name" value="P-loop containing nucleoside triphosphate hydrolases"/>
    <property type="match status" value="1"/>
</dbReference>
<comment type="subcellular location">
    <subcellularLocation>
        <location evidence="8">Mitochondrion inner membrane</location>
        <topology evidence="8">Peripheral membrane protein</topology>
        <orientation evidence="8">Matrix side</orientation>
    </subcellularLocation>
</comment>
<feature type="domain" description="Tr-type G" evidence="9">
    <location>
        <begin position="38"/>
        <end position="219"/>
    </location>
</feature>
<reference evidence="10 11" key="1">
    <citation type="submission" date="2019-07" db="EMBL/GenBank/DDBJ databases">
        <authorList>
            <person name="Jastrzebski P J."/>
            <person name="Paukszto L."/>
            <person name="Jastrzebski P J."/>
        </authorList>
    </citation>
    <scope>NUCLEOTIDE SEQUENCE [LARGE SCALE GENOMIC DNA]</scope>
    <source>
        <strain evidence="10 11">WMS-il1</strain>
    </source>
</reference>
<keyword evidence="7 8" id="KW-0472">Membrane</keyword>
<dbReference type="GO" id="GO:0045727">
    <property type="term" value="P:positive regulation of translation"/>
    <property type="evidence" value="ECO:0007669"/>
    <property type="project" value="UniProtKB-UniRule"/>
</dbReference>
<evidence type="ECO:0000256" key="1">
    <source>
        <dbReference type="ARBA" id="ARBA00005454"/>
    </source>
</evidence>
<dbReference type="Gene3D" id="3.30.70.240">
    <property type="match status" value="1"/>
</dbReference>
<dbReference type="Pfam" id="PF00679">
    <property type="entry name" value="EFG_C"/>
    <property type="match status" value="1"/>
</dbReference>
<dbReference type="InterPro" id="IPR000795">
    <property type="entry name" value="T_Tr_GTP-bd_dom"/>
</dbReference>
<keyword evidence="2 8" id="KW-0547">Nucleotide-binding</keyword>
<evidence type="ECO:0000313" key="10">
    <source>
        <dbReference type="EMBL" id="VUZ52553.1"/>
    </source>
</evidence>
<dbReference type="InterPro" id="IPR035647">
    <property type="entry name" value="EFG_III/V"/>
</dbReference>
<evidence type="ECO:0000256" key="6">
    <source>
        <dbReference type="ARBA" id="ARBA00023134"/>
    </source>
</evidence>
<dbReference type="HAMAP" id="MF_00071">
    <property type="entry name" value="LepA"/>
    <property type="match status" value="1"/>
</dbReference>
<dbReference type="Gene3D" id="3.40.50.300">
    <property type="entry name" value="P-loop containing nucleotide triphosphate hydrolases"/>
    <property type="match status" value="1"/>
</dbReference>
<keyword evidence="5 8" id="KW-0496">Mitochondrion</keyword>
<dbReference type="Pfam" id="PF00009">
    <property type="entry name" value="GTP_EFTU"/>
    <property type="match status" value="1"/>
</dbReference>
<dbReference type="InterPro" id="IPR031157">
    <property type="entry name" value="G_TR_CS"/>
</dbReference>
<keyword evidence="11" id="KW-1185">Reference proteome</keyword>
<dbReference type="InterPro" id="IPR035654">
    <property type="entry name" value="LepA_IV"/>
</dbReference>
<dbReference type="GO" id="GO:0006412">
    <property type="term" value="P:translation"/>
    <property type="evidence" value="ECO:0007669"/>
    <property type="project" value="UniProtKB-KW"/>
</dbReference>
<dbReference type="SUPFAM" id="SSF54980">
    <property type="entry name" value="EF-G C-terminal domain-like"/>
    <property type="match status" value="2"/>
</dbReference>
<sequence>MVRNITSVFHKSWLLSFILKRSLSESPKPLILDQFTPDKIRNFAIIAHVDHGKSTLADRLLEYTGAIAKCGLNAQVLDKLSVERERGITVKAQSAALMCPFEGQTYLLNLIDTPGHSDFSYEVKRSLVACDNAVLLVDASEGVMAQTLATFHFASSRGLKVVPVLNKIDLPTANPEKVKEQLKSLLSIEPRDVLTVSAKLGKNVEDIITTLIMEGKSPKVADALDNGITNCVIIDSEHHAFRGTVVTILVRGGVLSKGMEFRLLRNDRVYKVKEVGIFAPDERPVEALYAGQVGFATMGIKSPSEVITGDVFYSGEVKPTAVDYVEPTKPMVYAGVFPVHQGKDHQDLGLALEKLCLNDPSAQCSPENHPALGAGWRLGFLGLLHMDVFRQRLEDEYGATVILTAPSVSYRLKIRGKKNIQRYGGEWIVVHNATVPDSIVEAYEEMHVRGTVVVPEQYLSAVLKLCVNRRGKLLSQDCLDGTRLYLAFDFPLSEIIFDFSDKLKAASSGFASFEFVETAWQPAEITKLSVHLNGKPVEELTQLVPKANFLARARALADGLAKEIPRQQFLIRVQVLAGARPVAKADIKPYRKDVTAKLHAADPSRYNKLLSRQAEGKKRLRMIGEIFVPRDAFINVLKRPL</sequence>
<keyword evidence="8" id="KW-0648">Protein biosynthesis</keyword>
<dbReference type="NCBIfam" id="TIGR01393">
    <property type="entry name" value="lepA"/>
    <property type="match status" value="1"/>
</dbReference>
<comment type="catalytic activity">
    <reaction evidence="8">
        <text>GTP + H2O = GDP + phosphate + H(+)</text>
        <dbReference type="Rhea" id="RHEA:19669"/>
        <dbReference type="ChEBI" id="CHEBI:15377"/>
        <dbReference type="ChEBI" id="CHEBI:15378"/>
        <dbReference type="ChEBI" id="CHEBI:37565"/>
        <dbReference type="ChEBI" id="CHEBI:43474"/>
        <dbReference type="ChEBI" id="CHEBI:58189"/>
        <dbReference type="EC" id="3.6.5.n1"/>
    </reaction>
</comment>
<evidence type="ECO:0000256" key="5">
    <source>
        <dbReference type="ARBA" id="ARBA00023128"/>
    </source>
</evidence>
<protein>
    <recommendedName>
        <fullName evidence="8">Translation factor GUF1 homolog, mitochondrial</fullName>
        <ecNumber evidence="8">3.6.5.n1</ecNumber>
    </recommendedName>
    <alternativeName>
        <fullName evidence="8">Elongation factor 4 homolog</fullName>
        <shortName evidence="8">EF-4</shortName>
    </alternativeName>
    <alternativeName>
        <fullName evidence="8">GTPase GUF1 homolog</fullName>
    </alternativeName>
    <alternativeName>
        <fullName evidence="8">Ribosomal back-translocase</fullName>
    </alternativeName>
</protein>
<dbReference type="GO" id="GO:0003924">
    <property type="term" value="F:GTPase activity"/>
    <property type="evidence" value="ECO:0007669"/>
    <property type="project" value="UniProtKB-UniRule"/>
</dbReference>
<dbReference type="CDD" id="cd16260">
    <property type="entry name" value="EF4_III"/>
    <property type="match status" value="1"/>
</dbReference>
<accession>A0A564Z0R9</accession>
<dbReference type="SUPFAM" id="SSF50447">
    <property type="entry name" value="Translation proteins"/>
    <property type="match status" value="1"/>
</dbReference>
<feature type="binding site" evidence="8">
    <location>
        <begin position="112"/>
        <end position="116"/>
    </location>
    <ligand>
        <name>GTP</name>
        <dbReference type="ChEBI" id="CHEBI:37565"/>
    </ligand>
</feature>
<organism evidence="10 11">
    <name type="scientific">Hymenolepis diminuta</name>
    <name type="common">Rat tapeworm</name>
    <dbReference type="NCBI Taxonomy" id="6216"/>
    <lineage>
        <taxon>Eukaryota</taxon>
        <taxon>Metazoa</taxon>
        <taxon>Spiralia</taxon>
        <taxon>Lophotrochozoa</taxon>
        <taxon>Platyhelminthes</taxon>
        <taxon>Cestoda</taxon>
        <taxon>Eucestoda</taxon>
        <taxon>Cyclophyllidea</taxon>
        <taxon>Hymenolepididae</taxon>
        <taxon>Hymenolepis</taxon>
    </lineage>
</organism>
<gene>
    <name evidence="10" type="ORF">WMSIL1_LOCUS11072</name>
</gene>
<dbReference type="PRINTS" id="PR00315">
    <property type="entry name" value="ELONGATNFCT"/>
</dbReference>
<dbReference type="PANTHER" id="PTHR43512">
    <property type="entry name" value="TRANSLATION FACTOR GUF1-RELATED"/>
    <property type="match status" value="1"/>
</dbReference>
<keyword evidence="6 8" id="KW-0342">GTP-binding</keyword>
<dbReference type="Pfam" id="PF06421">
    <property type="entry name" value="LepA_C"/>
    <property type="match status" value="1"/>
</dbReference>
<name>A0A564Z0R9_HYMDI</name>
<evidence type="ECO:0000256" key="8">
    <source>
        <dbReference type="HAMAP-Rule" id="MF_03137"/>
    </source>
</evidence>
<keyword evidence="3 8" id="KW-0999">Mitochondrion inner membrane</keyword>
<dbReference type="InterPro" id="IPR027417">
    <property type="entry name" value="P-loop_NTPase"/>
</dbReference>
<evidence type="ECO:0000259" key="9">
    <source>
        <dbReference type="PROSITE" id="PS51722"/>
    </source>
</evidence>
<feature type="binding site" evidence="8">
    <location>
        <begin position="166"/>
        <end position="169"/>
    </location>
    <ligand>
        <name>GTP</name>
        <dbReference type="ChEBI" id="CHEBI:37565"/>
    </ligand>
</feature>
<dbReference type="EMBL" id="CABIJS010000510">
    <property type="protein sequence ID" value="VUZ52553.1"/>
    <property type="molecule type" value="Genomic_DNA"/>
</dbReference>